<protein>
    <submittedName>
        <fullName evidence="1">SRPBCC family protein</fullName>
    </submittedName>
</protein>
<comment type="caution">
    <text evidence="1">The sequence shown here is derived from an EMBL/GenBank/DDBJ whole genome shotgun (WGS) entry which is preliminary data.</text>
</comment>
<dbReference type="RefSeq" id="WP_386754788.1">
    <property type="nucleotide sequence ID" value="NZ_JBHSNM010000002.1"/>
</dbReference>
<organism evidence="1 2">
    <name type="scientific">Lysobacter yangpyeongensis</name>
    <dbReference type="NCBI Taxonomy" id="346182"/>
    <lineage>
        <taxon>Bacteria</taxon>
        <taxon>Pseudomonadati</taxon>
        <taxon>Pseudomonadota</taxon>
        <taxon>Gammaproteobacteria</taxon>
        <taxon>Lysobacterales</taxon>
        <taxon>Lysobacteraceae</taxon>
        <taxon>Lysobacter</taxon>
    </lineage>
</organism>
<evidence type="ECO:0000313" key="2">
    <source>
        <dbReference type="Proteomes" id="UP001596036"/>
    </source>
</evidence>
<dbReference type="InterPro" id="IPR019587">
    <property type="entry name" value="Polyketide_cyclase/dehydratase"/>
</dbReference>
<gene>
    <name evidence="1" type="ORF">ACFPN1_10135</name>
</gene>
<name>A0ABW0SP19_9GAMM</name>
<accession>A0ABW0SP19</accession>
<dbReference type="EMBL" id="JBHSNM010000002">
    <property type="protein sequence ID" value="MFC5570416.1"/>
    <property type="molecule type" value="Genomic_DNA"/>
</dbReference>
<dbReference type="Pfam" id="PF10604">
    <property type="entry name" value="Polyketide_cyc2"/>
    <property type="match status" value="1"/>
</dbReference>
<dbReference type="SUPFAM" id="SSF55961">
    <property type="entry name" value="Bet v1-like"/>
    <property type="match status" value="1"/>
</dbReference>
<proteinExistence type="predicted"/>
<dbReference type="InterPro" id="IPR023393">
    <property type="entry name" value="START-like_dom_sf"/>
</dbReference>
<sequence length="150" mass="16432">MTHASIRQRIAVPPQQAWAVLSALADWPRWCPTISRLEILDAASPGLGSKAYIEQPGLRPALWTVTRWDPEQGFTWESHHPGIRVTGDHRIAPVTGGCDVELSLSFTGLLGAMLGPWLRTVARKAMAREAHALMCACEGRPAEPCRDPTC</sequence>
<keyword evidence="2" id="KW-1185">Reference proteome</keyword>
<dbReference type="Gene3D" id="3.30.530.20">
    <property type="match status" value="1"/>
</dbReference>
<reference evidence="2" key="1">
    <citation type="journal article" date="2019" name="Int. J. Syst. Evol. Microbiol.">
        <title>The Global Catalogue of Microorganisms (GCM) 10K type strain sequencing project: providing services to taxonomists for standard genome sequencing and annotation.</title>
        <authorList>
            <consortium name="The Broad Institute Genomics Platform"/>
            <consortium name="The Broad Institute Genome Sequencing Center for Infectious Disease"/>
            <person name="Wu L."/>
            <person name="Ma J."/>
        </authorList>
    </citation>
    <scope>NUCLEOTIDE SEQUENCE [LARGE SCALE GENOMIC DNA]</scope>
    <source>
        <strain evidence="2">KACC 11407</strain>
    </source>
</reference>
<evidence type="ECO:0000313" key="1">
    <source>
        <dbReference type="EMBL" id="MFC5570416.1"/>
    </source>
</evidence>
<dbReference type="Proteomes" id="UP001596036">
    <property type="component" value="Unassembled WGS sequence"/>
</dbReference>